<accession>A0AAD6VFJ2</accession>
<organism evidence="1 2">
    <name type="scientific">Mycena pura</name>
    <dbReference type="NCBI Taxonomy" id="153505"/>
    <lineage>
        <taxon>Eukaryota</taxon>
        <taxon>Fungi</taxon>
        <taxon>Dikarya</taxon>
        <taxon>Basidiomycota</taxon>
        <taxon>Agaricomycotina</taxon>
        <taxon>Agaricomycetes</taxon>
        <taxon>Agaricomycetidae</taxon>
        <taxon>Agaricales</taxon>
        <taxon>Marasmiineae</taxon>
        <taxon>Mycenaceae</taxon>
        <taxon>Mycena</taxon>
    </lineage>
</organism>
<gene>
    <name evidence="1" type="ORF">GGX14DRAFT_454391</name>
</gene>
<evidence type="ECO:0000313" key="1">
    <source>
        <dbReference type="EMBL" id="KAJ7208335.1"/>
    </source>
</evidence>
<evidence type="ECO:0000313" key="2">
    <source>
        <dbReference type="Proteomes" id="UP001219525"/>
    </source>
</evidence>
<reference evidence="1" key="1">
    <citation type="submission" date="2023-03" db="EMBL/GenBank/DDBJ databases">
        <title>Massive genome expansion in bonnet fungi (Mycena s.s.) driven by repeated elements and novel gene families across ecological guilds.</title>
        <authorList>
            <consortium name="Lawrence Berkeley National Laboratory"/>
            <person name="Harder C.B."/>
            <person name="Miyauchi S."/>
            <person name="Viragh M."/>
            <person name="Kuo A."/>
            <person name="Thoen E."/>
            <person name="Andreopoulos B."/>
            <person name="Lu D."/>
            <person name="Skrede I."/>
            <person name="Drula E."/>
            <person name="Henrissat B."/>
            <person name="Morin E."/>
            <person name="Kohler A."/>
            <person name="Barry K."/>
            <person name="LaButti K."/>
            <person name="Morin E."/>
            <person name="Salamov A."/>
            <person name="Lipzen A."/>
            <person name="Mereny Z."/>
            <person name="Hegedus B."/>
            <person name="Baldrian P."/>
            <person name="Stursova M."/>
            <person name="Weitz H."/>
            <person name="Taylor A."/>
            <person name="Grigoriev I.V."/>
            <person name="Nagy L.G."/>
            <person name="Martin F."/>
            <person name="Kauserud H."/>
        </authorList>
    </citation>
    <scope>NUCLEOTIDE SEQUENCE</scope>
    <source>
        <strain evidence="1">9144</strain>
    </source>
</reference>
<proteinExistence type="predicted"/>
<dbReference type="Proteomes" id="UP001219525">
    <property type="component" value="Unassembled WGS sequence"/>
</dbReference>
<protein>
    <recommendedName>
        <fullName evidence="3">F-box domain-containing protein</fullName>
    </recommendedName>
</protein>
<keyword evidence="2" id="KW-1185">Reference proteome</keyword>
<sequence length="507" mass="55878">MTRRAQDILPAEVWNLVVQTIDSDVQTPTLLSLATVCRTFNQLAITSYLLRVGVSAESLAAGNIEIQARHLLALRASLYTPPVRRLACPALSSDVRLLRELTVIRTIIARSTELCEISLEFSQDLIPDRGNDARSNLLHKARLEAVYKVMHDMSMRSAGPVIVLSQEALFRCEPDDLLQWQLHDEQAPSSISRARTFFRGNTRMQGPGHVILRDDSSQPIKLKLIPSLLSISMRSISSNSSPFRSATLLVVNPHSTVRLHLGRSGTTLTARSLPDLELAAILPHLVLPTLRFLHIDMATTNRAALATFLQRHPKIQFLFYDPPDATLRPWPLLPLPMQHPELVSISVTNPLDIIPALDALGASPNLRSLSFRYARGAPESASATQLTAALRRIAERSGYITLVLVLGAVANRALTADEQVTARSLVGVRHVDVDCANVAAGRAILPWLNLLPALERVTFRSGRGIFRWGGSRRDPHSDAMRFLEDAMAGLPNVAEVVLRENPVEAYA</sequence>
<dbReference type="AlphaFoldDB" id="A0AAD6VFJ2"/>
<evidence type="ECO:0008006" key="3">
    <source>
        <dbReference type="Google" id="ProtNLM"/>
    </source>
</evidence>
<name>A0AAD6VFJ2_9AGAR</name>
<comment type="caution">
    <text evidence="1">The sequence shown here is derived from an EMBL/GenBank/DDBJ whole genome shotgun (WGS) entry which is preliminary data.</text>
</comment>
<dbReference type="EMBL" id="JARJCW010000034">
    <property type="protein sequence ID" value="KAJ7208335.1"/>
    <property type="molecule type" value="Genomic_DNA"/>
</dbReference>